<dbReference type="Proteomes" id="UP001458415">
    <property type="component" value="Unassembled WGS sequence"/>
</dbReference>
<dbReference type="Pfam" id="PF02653">
    <property type="entry name" value="BPD_transp_2"/>
    <property type="match status" value="1"/>
</dbReference>
<feature type="transmembrane region" description="Helical" evidence="10">
    <location>
        <begin position="623"/>
        <end position="645"/>
    </location>
</feature>
<evidence type="ECO:0000256" key="1">
    <source>
        <dbReference type="ARBA" id="ARBA00004651"/>
    </source>
</evidence>
<dbReference type="PROSITE" id="PS50893">
    <property type="entry name" value="ABC_TRANSPORTER_2"/>
    <property type="match status" value="2"/>
</dbReference>
<keyword evidence="3" id="KW-1003">Cell membrane</keyword>
<keyword evidence="4 10" id="KW-0812">Transmembrane</keyword>
<comment type="caution">
    <text evidence="12">The sequence shown here is derived from an EMBL/GenBank/DDBJ whole genome shotgun (WGS) entry which is preliminary data.</text>
</comment>
<dbReference type="InterPro" id="IPR017871">
    <property type="entry name" value="ABC_transporter-like_CS"/>
</dbReference>
<feature type="transmembrane region" description="Helical" evidence="10">
    <location>
        <begin position="540"/>
        <end position="559"/>
    </location>
</feature>
<evidence type="ECO:0000259" key="11">
    <source>
        <dbReference type="PROSITE" id="PS50893"/>
    </source>
</evidence>
<dbReference type="InterPro" id="IPR001851">
    <property type="entry name" value="ABC_transp_permease"/>
</dbReference>
<comment type="subcellular location">
    <subcellularLocation>
        <location evidence="1">Cell membrane</location>
        <topology evidence="1">Multi-pass membrane protein</topology>
    </subcellularLocation>
</comment>
<keyword evidence="5" id="KW-0677">Repeat</keyword>
<proteinExistence type="predicted"/>
<evidence type="ECO:0000313" key="12">
    <source>
        <dbReference type="EMBL" id="MER6975658.1"/>
    </source>
</evidence>
<reference evidence="12 13" key="1">
    <citation type="submission" date="2024-06" db="EMBL/GenBank/DDBJ databases">
        <title>The Natural Products Discovery Center: Release of the First 8490 Sequenced Strains for Exploring Actinobacteria Biosynthetic Diversity.</title>
        <authorList>
            <person name="Kalkreuter E."/>
            <person name="Kautsar S.A."/>
            <person name="Yang D."/>
            <person name="Bader C.D."/>
            <person name="Teijaro C.N."/>
            <person name="Fluegel L."/>
            <person name="Davis C.M."/>
            <person name="Simpson J.R."/>
            <person name="Lauterbach L."/>
            <person name="Steele A.D."/>
            <person name="Gui C."/>
            <person name="Meng S."/>
            <person name="Li G."/>
            <person name="Viehrig K."/>
            <person name="Ye F."/>
            <person name="Su P."/>
            <person name="Kiefer A.F."/>
            <person name="Nichols A."/>
            <person name="Cepeda A.J."/>
            <person name="Yan W."/>
            <person name="Fan B."/>
            <person name="Jiang Y."/>
            <person name="Adhikari A."/>
            <person name="Zheng C.-J."/>
            <person name="Schuster L."/>
            <person name="Cowan T.M."/>
            <person name="Smanski M.J."/>
            <person name="Chevrette M.G."/>
            <person name="De Carvalho L.P.S."/>
            <person name="Shen B."/>
        </authorList>
    </citation>
    <scope>NUCLEOTIDE SEQUENCE [LARGE SCALE GENOMIC DNA]</scope>
    <source>
        <strain evidence="12 13">NPDC000634</strain>
    </source>
</reference>
<dbReference type="PANTHER" id="PTHR43790">
    <property type="entry name" value="CARBOHYDRATE TRANSPORT ATP-BINDING PROTEIN MG119-RELATED"/>
    <property type="match status" value="1"/>
</dbReference>
<sequence>MTDNLTFDSHERAEMQGTSPRLAVSGISKRYGVVQALDDVSFDVSAGQIHALVGENGSGKSTVVGIISGTVQPDAGVISIDGGAVTSRRTADSQRAGAITVFQDGSLIKDLSVAQNLYLGTDRAQRPAYRRIVAWATELLASHGIRIDPTMKAGDLAPGDRQLLEIIRAISREPKILILDEATSALDAQGVDTVLLLMRQVASRGTAVLFVTHRLSEVERVADTVTVLRDGRYQGTHDAPTTALQRLVELMAGTRVDMEFPERSDQSNGKVLLQAKDLAGPGFGPVDVELRAGEIVGIAGADGNGQLALLRGLASLGETHGHVRTGGTSIRSYRMAVERGVVLLGSDRKNESLFSALSVGDNIGIGVLGRLSSMGFMRLKRERSFIEDSIEEYRIRVGNPRQLPSELSGGNQQKVALSRVLAMDPRVVLIDEPTQGVDVRSRMDIYRLLRQVADKGHAVVVVSSDASELAGMCDRVLVMSRGRLTAELPGLGVTEEQIVGAFAIEHAADPGAVLDSADQVVVDGPADRPRRFAGIANRETMRVVALAALVVCLTVFAQAKTGSFTDPTNLYILSLVLFPIAAVSAAQYFVLLVGGIDVSVGAAMTLAVVLMSSWATAGSVATVLLAGAVVALVLGVVVGGVNTFLVERLRIVPVIATIATMGIVGGVCYMLRPTPSGAIAPALGDALMLTTVGPIPAALVVLGLLFVVVDVVLRNSGAGLRMRAVGLDSQYADRLGVPARRVRVACYLLCSALAGVGGVILAAQVGVGDPNVGSSFTLLSIAAPILGGAALQGGRGLLIGSLLGTVVLVISQNLVTLLALNDGVSLVLPGVLTLLALMSSSDGAVKLWLWRARPRGHGETG</sequence>
<keyword evidence="7 12" id="KW-0067">ATP-binding</keyword>
<name>A0ABV1VUQ8_9ACTN</name>
<evidence type="ECO:0000256" key="2">
    <source>
        <dbReference type="ARBA" id="ARBA00022448"/>
    </source>
</evidence>
<dbReference type="PROSITE" id="PS00211">
    <property type="entry name" value="ABC_TRANSPORTER_1"/>
    <property type="match status" value="2"/>
</dbReference>
<evidence type="ECO:0000256" key="3">
    <source>
        <dbReference type="ARBA" id="ARBA00022475"/>
    </source>
</evidence>
<feature type="domain" description="ABC transporter" evidence="11">
    <location>
        <begin position="267"/>
        <end position="506"/>
    </location>
</feature>
<protein>
    <submittedName>
        <fullName evidence="12">ATP-binding cassette domain-containing protein</fullName>
    </submittedName>
</protein>
<dbReference type="SUPFAM" id="SSF52540">
    <property type="entry name" value="P-loop containing nucleoside triphosphate hydrolases"/>
    <property type="match status" value="2"/>
</dbReference>
<dbReference type="SMART" id="SM00382">
    <property type="entry name" value="AAA"/>
    <property type="match status" value="2"/>
</dbReference>
<dbReference type="CDD" id="cd06579">
    <property type="entry name" value="TM_PBP1_transp_AraH_like"/>
    <property type="match status" value="1"/>
</dbReference>
<feature type="transmembrane region" description="Helical" evidence="10">
    <location>
        <begin position="571"/>
        <end position="591"/>
    </location>
</feature>
<gene>
    <name evidence="12" type="ORF">ABT317_00930</name>
</gene>
<keyword evidence="8 10" id="KW-1133">Transmembrane helix</keyword>
<dbReference type="InterPro" id="IPR003593">
    <property type="entry name" value="AAA+_ATPase"/>
</dbReference>
<evidence type="ECO:0000256" key="7">
    <source>
        <dbReference type="ARBA" id="ARBA00022840"/>
    </source>
</evidence>
<feature type="transmembrane region" description="Helical" evidence="10">
    <location>
        <begin position="692"/>
        <end position="713"/>
    </location>
</feature>
<accession>A0ABV1VUQ8</accession>
<keyword evidence="9 10" id="KW-0472">Membrane</keyword>
<evidence type="ECO:0000256" key="9">
    <source>
        <dbReference type="ARBA" id="ARBA00023136"/>
    </source>
</evidence>
<dbReference type="CDD" id="cd03216">
    <property type="entry name" value="ABC_Carb_Monos_I"/>
    <property type="match status" value="1"/>
</dbReference>
<evidence type="ECO:0000313" key="13">
    <source>
        <dbReference type="Proteomes" id="UP001458415"/>
    </source>
</evidence>
<feature type="transmembrane region" description="Helical" evidence="10">
    <location>
        <begin position="798"/>
        <end position="820"/>
    </location>
</feature>
<dbReference type="Pfam" id="PF00005">
    <property type="entry name" value="ABC_tran"/>
    <property type="match status" value="2"/>
</dbReference>
<dbReference type="PANTHER" id="PTHR43790:SF9">
    <property type="entry name" value="GALACTOFURANOSE TRANSPORTER ATP-BINDING PROTEIN YTFR"/>
    <property type="match status" value="1"/>
</dbReference>
<evidence type="ECO:0000256" key="4">
    <source>
        <dbReference type="ARBA" id="ARBA00022692"/>
    </source>
</evidence>
<keyword evidence="2" id="KW-0813">Transport</keyword>
<dbReference type="InterPro" id="IPR027417">
    <property type="entry name" value="P-loop_NTPase"/>
</dbReference>
<organism evidence="12 13">
    <name type="scientific">Streptomyces carpinensis</name>
    <dbReference type="NCBI Taxonomy" id="66369"/>
    <lineage>
        <taxon>Bacteria</taxon>
        <taxon>Bacillati</taxon>
        <taxon>Actinomycetota</taxon>
        <taxon>Actinomycetes</taxon>
        <taxon>Kitasatosporales</taxon>
        <taxon>Streptomycetaceae</taxon>
        <taxon>Streptomyces</taxon>
    </lineage>
</organism>
<dbReference type="InterPro" id="IPR003439">
    <property type="entry name" value="ABC_transporter-like_ATP-bd"/>
</dbReference>
<dbReference type="Gene3D" id="3.40.50.300">
    <property type="entry name" value="P-loop containing nucleotide triphosphate hydrolases"/>
    <property type="match status" value="2"/>
</dbReference>
<evidence type="ECO:0000256" key="8">
    <source>
        <dbReference type="ARBA" id="ARBA00022989"/>
    </source>
</evidence>
<keyword evidence="6" id="KW-0547">Nucleotide-binding</keyword>
<feature type="domain" description="ABC transporter" evidence="11">
    <location>
        <begin position="22"/>
        <end position="255"/>
    </location>
</feature>
<dbReference type="GO" id="GO:0005524">
    <property type="term" value="F:ATP binding"/>
    <property type="evidence" value="ECO:0007669"/>
    <property type="project" value="UniProtKB-KW"/>
</dbReference>
<feature type="transmembrane region" description="Helical" evidence="10">
    <location>
        <begin position="826"/>
        <end position="849"/>
    </location>
</feature>
<evidence type="ECO:0000256" key="5">
    <source>
        <dbReference type="ARBA" id="ARBA00022737"/>
    </source>
</evidence>
<keyword evidence="13" id="KW-1185">Reference proteome</keyword>
<feature type="transmembrane region" description="Helical" evidence="10">
    <location>
        <begin position="652"/>
        <end position="672"/>
    </location>
</feature>
<dbReference type="EMBL" id="JBEPCU010000005">
    <property type="protein sequence ID" value="MER6975658.1"/>
    <property type="molecule type" value="Genomic_DNA"/>
</dbReference>
<dbReference type="InterPro" id="IPR050107">
    <property type="entry name" value="ABC_carbohydrate_import_ATPase"/>
</dbReference>
<evidence type="ECO:0000256" key="10">
    <source>
        <dbReference type="SAM" id="Phobius"/>
    </source>
</evidence>
<feature type="transmembrane region" description="Helical" evidence="10">
    <location>
        <begin position="744"/>
        <end position="766"/>
    </location>
</feature>
<evidence type="ECO:0000256" key="6">
    <source>
        <dbReference type="ARBA" id="ARBA00022741"/>
    </source>
</evidence>
<dbReference type="CDD" id="cd03215">
    <property type="entry name" value="ABC_Carb_Monos_II"/>
    <property type="match status" value="1"/>
</dbReference>